<keyword evidence="2" id="KW-0808">Transferase</keyword>
<accession>A0A8X6V4B3</accession>
<dbReference type="EMBL" id="BMAU01021203">
    <property type="protein sequence ID" value="GFX98803.1"/>
    <property type="molecule type" value="Genomic_DNA"/>
</dbReference>
<dbReference type="AlphaFoldDB" id="A0A8X6V4B3"/>
<organism evidence="2 3">
    <name type="scientific">Trichonephila clavipes</name>
    <name type="common">Golden silk orbweaver</name>
    <name type="synonym">Nephila clavipes</name>
    <dbReference type="NCBI Taxonomy" id="2585209"/>
    <lineage>
        <taxon>Eukaryota</taxon>
        <taxon>Metazoa</taxon>
        <taxon>Ecdysozoa</taxon>
        <taxon>Arthropoda</taxon>
        <taxon>Chelicerata</taxon>
        <taxon>Arachnida</taxon>
        <taxon>Araneae</taxon>
        <taxon>Araneomorphae</taxon>
        <taxon>Entelegynae</taxon>
        <taxon>Araneoidea</taxon>
        <taxon>Nephilidae</taxon>
        <taxon>Trichonephila</taxon>
    </lineage>
</organism>
<feature type="domain" description="Reverse transcriptase" evidence="1">
    <location>
        <begin position="194"/>
        <end position="286"/>
    </location>
</feature>
<keyword evidence="2" id="KW-0548">Nucleotidyltransferase</keyword>
<proteinExistence type="predicted"/>
<dbReference type="GO" id="GO:0003964">
    <property type="term" value="F:RNA-directed DNA polymerase activity"/>
    <property type="evidence" value="ECO:0007669"/>
    <property type="project" value="UniProtKB-KW"/>
</dbReference>
<dbReference type="InterPro" id="IPR052560">
    <property type="entry name" value="RdDP_mobile_element"/>
</dbReference>
<evidence type="ECO:0000313" key="3">
    <source>
        <dbReference type="Proteomes" id="UP000887159"/>
    </source>
</evidence>
<protein>
    <submittedName>
        <fullName evidence="2">RNA-directed DNA polymerase from mobile element jockey</fullName>
    </submittedName>
</protein>
<dbReference type="PANTHER" id="PTHR36688">
    <property type="entry name" value="ENDO/EXONUCLEASE/PHOSPHATASE DOMAIN-CONTAINING PROTEIN"/>
    <property type="match status" value="1"/>
</dbReference>
<dbReference type="SUPFAM" id="SSF56672">
    <property type="entry name" value="DNA/RNA polymerases"/>
    <property type="match status" value="1"/>
</dbReference>
<keyword evidence="2" id="KW-0695">RNA-directed DNA polymerase</keyword>
<dbReference type="InterPro" id="IPR000477">
    <property type="entry name" value="RT_dom"/>
</dbReference>
<dbReference type="Proteomes" id="UP000887159">
    <property type="component" value="Unassembled WGS sequence"/>
</dbReference>
<evidence type="ECO:0000313" key="2">
    <source>
        <dbReference type="EMBL" id="GFX98803.1"/>
    </source>
</evidence>
<comment type="caution">
    <text evidence="2">The sequence shown here is derived from an EMBL/GenBank/DDBJ whole genome shotgun (WGS) entry which is preliminary data.</text>
</comment>
<dbReference type="Pfam" id="PF00078">
    <property type="entry name" value="RVT_1"/>
    <property type="match status" value="1"/>
</dbReference>
<reference evidence="2" key="1">
    <citation type="submission" date="2020-08" db="EMBL/GenBank/DDBJ databases">
        <title>Multicomponent nature underlies the extraordinary mechanical properties of spider dragline silk.</title>
        <authorList>
            <person name="Kono N."/>
            <person name="Nakamura H."/>
            <person name="Mori M."/>
            <person name="Yoshida Y."/>
            <person name="Ohtoshi R."/>
            <person name="Malay A.D."/>
            <person name="Moran D.A.P."/>
            <person name="Tomita M."/>
            <person name="Numata K."/>
            <person name="Arakawa K."/>
        </authorList>
    </citation>
    <scope>NUCLEOTIDE SEQUENCE</scope>
</reference>
<keyword evidence="3" id="KW-1185">Reference proteome</keyword>
<dbReference type="CDD" id="cd01650">
    <property type="entry name" value="RT_nLTR_like"/>
    <property type="match status" value="1"/>
</dbReference>
<dbReference type="InterPro" id="IPR043502">
    <property type="entry name" value="DNA/RNA_pol_sf"/>
</dbReference>
<gene>
    <name evidence="2" type="primary">jockey pol</name>
    <name evidence="2" type="ORF">TNCV_1503791</name>
</gene>
<name>A0A8X6V4B3_TRICX</name>
<dbReference type="PANTHER" id="PTHR36688:SF2">
    <property type="entry name" value="ENDONUCLEASE_EXONUCLEASE_PHOSPHATASE DOMAIN-CONTAINING PROTEIN"/>
    <property type="match status" value="1"/>
</dbReference>
<sequence length="385" mass="43787">MSMRGPPQTERASTPLHDSNICNNIKRKIQAVTQKQWEDKLASLDTVDGSLWSTTKGFKKKRSPISALKGNTGIAYTDEEKAETLANSLESQFQLNNISNPTRDNNHIRLVTRFFNNENNFDDSPSITKPSEIVQIINNFKIKKAPGREGITNKMCKHFTRSVVFQLTNIINNILTVGYFPKMWKTAWVIPILKPGKDPTLPDSFRPISLLPVLSKITEKIIQKRLCQHLNDNDILIPQQHGFRAGLSTSHQLLRVVEYIKTGFRDRKSTGAVFLDIQKAFDRLNPASRGKGSSWCPRRDHAIILKLLVQNARVVIQKDADSQLCSRKFTVTSLLWIPTPGIVIEDFQPCPPPEKFHCELLLVPCYPQEPHYPVFGRSHKKDTQQ</sequence>
<evidence type="ECO:0000259" key="1">
    <source>
        <dbReference type="Pfam" id="PF00078"/>
    </source>
</evidence>